<comment type="similarity">
    <text evidence="2">Belongs to the sulfatase family.</text>
</comment>
<feature type="modified residue" description="3-oxoalanine (Cys)" evidence="6">
    <location>
        <position position="104"/>
    </location>
</feature>
<dbReference type="PROSITE" id="PS00523">
    <property type="entry name" value="SULFATASE_1"/>
    <property type="match status" value="1"/>
</dbReference>
<dbReference type="CDD" id="cd16147">
    <property type="entry name" value="G6S"/>
    <property type="match status" value="1"/>
</dbReference>
<dbReference type="GO" id="GO:0005539">
    <property type="term" value="F:glycosaminoglycan binding"/>
    <property type="evidence" value="ECO:0007669"/>
    <property type="project" value="TreeGrafter"/>
</dbReference>
<dbReference type="AlphaFoldDB" id="A0AAE1PWV4"/>
<feature type="compositionally biased region" description="Polar residues" evidence="7">
    <location>
        <begin position="34"/>
        <end position="56"/>
    </location>
</feature>
<comment type="caution">
    <text evidence="9">The sequence shown here is derived from an EMBL/GenBank/DDBJ whole genome shotgun (WGS) entry which is preliminary data.</text>
</comment>
<dbReference type="Proteomes" id="UP001292094">
    <property type="component" value="Unassembled WGS sequence"/>
</dbReference>
<dbReference type="PIRSF" id="PIRSF036666">
    <property type="entry name" value="G6S"/>
    <property type="match status" value="1"/>
</dbReference>
<dbReference type="PROSITE" id="PS00149">
    <property type="entry name" value="SULFATASE_2"/>
    <property type="match status" value="1"/>
</dbReference>
<evidence type="ECO:0000256" key="5">
    <source>
        <dbReference type="ARBA" id="ARBA00023180"/>
    </source>
</evidence>
<keyword evidence="10" id="KW-1185">Reference proteome</keyword>
<dbReference type="InterPro" id="IPR017850">
    <property type="entry name" value="Alkaline_phosphatase_core_sf"/>
</dbReference>
<proteinExistence type="inferred from homology"/>
<evidence type="ECO:0000256" key="6">
    <source>
        <dbReference type="PIRSR" id="PIRSR036666-50"/>
    </source>
</evidence>
<evidence type="ECO:0000256" key="1">
    <source>
        <dbReference type="ARBA" id="ARBA00001913"/>
    </source>
</evidence>
<dbReference type="Pfam" id="PF00884">
    <property type="entry name" value="Sulfatase"/>
    <property type="match status" value="1"/>
</dbReference>
<dbReference type="InterPro" id="IPR000917">
    <property type="entry name" value="Sulfatase_N"/>
</dbReference>
<comment type="PTM">
    <text evidence="6">The conversion to 3-oxoalanine (also known as C-formylglycine, FGly), of a serine or cysteine residue in prokaryotes and of a cysteine residue in eukaryotes, is critical for catalytic activity.</text>
</comment>
<protein>
    <recommendedName>
        <fullName evidence="8">Sulfatase N-terminal domain-containing protein</fullName>
    </recommendedName>
</protein>
<dbReference type="InterPro" id="IPR024607">
    <property type="entry name" value="Sulfatase_CS"/>
</dbReference>
<reference evidence="9" key="1">
    <citation type="submission" date="2023-11" db="EMBL/GenBank/DDBJ databases">
        <title>Genome assemblies of two species of porcelain crab, Petrolisthes cinctipes and Petrolisthes manimaculis (Anomura: Porcellanidae).</title>
        <authorList>
            <person name="Angst P."/>
        </authorList>
    </citation>
    <scope>NUCLEOTIDE SEQUENCE</scope>
    <source>
        <strain evidence="9">PB745_02</strain>
        <tissue evidence="9">Gill</tissue>
    </source>
</reference>
<evidence type="ECO:0000313" key="9">
    <source>
        <dbReference type="EMBL" id="KAK4315898.1"/>
    </source>
</evidence>
<evidence type="ECO:0000256" key="3">
    <source>
        <dbReference type="ARBA" id="ARBA00022729"/>
    </source>
</evidence>
<dbReference type="GO" id="GO:0008449">
    <property type="term" value="F:N-acetylglucosamine-6-sulfatase activity"/>
    <property type="evidence" value="ECO:0007669"/>
    <property type="project" value="InterPro"/>
</dbReference>
<keyword evidence="4" id="KW-0378">Hydrolase</keyword>
<accession>A0AAE1PWV4</accession>
<evidence type="ECO:0000256" key="4">
    <source>
        <dbReference type="ARBA" id="ARBA00022801"/>
    </source>
</evidence>
<feature type="domain" description="Sulfatase N-terminal" evidence="8">
    <location>
        <begin position="60"/>
        <end position="397"/>
    </location>
</feature>
<dbReference type="EMBL" id="JAWZYT010001069">
    <property type="protein sequence ID" value="KAK4315898.1"/>
    <property type="molecule type" value="Genomic_DNA"/>
</dbReference>
<dbReference type="PANTHER" id="PTHR43108:SF8">
    <property type="entry name" value="SD21168P"/>
    <property type="match status" value="1"/>
</dbReference>
<feature type="region of interest" description="Disordered" evidence="7">
    <location>
        <begin position="22"/>
        <end position="56"/>
    </location>
</feature>
<gene>
    <name evidence="9" type="ORF">Pmani_012921</name>
</gene>
<organism evidence="9 10">
    <name type="scientific">Petrolisthes manimaculis</name>
    <dbReference type="NCBI Taxonomy" id="1843537"/>
    <lineage>
        <taxon>Eukaryota</taxon>
        <taxon>Metazoa</taxon>
        <taxon>Ecdysozoa</taxon>
        <taxon>Arthropoda</taxon>
        <taxon>Crustacea</taxon>
        <taxon>Multicrustacea</taxon>
        <taxon>Malacostraca</taxon>
        <taxon>Eumalacostraca</taxon>
        <taxon>Eucarida</taxon>
        <taxon>Decapoda</taxon>
        <taxon>Pleocyemata</taxon>
        <taxon>Anomura</taxon>
        <taxon>Galatheoidea</taxon>
        <taxon>Porcellanidae</taxon>
        <taxon>Petrolisthes</taxon>
    </lineage>
</organism>
<evidence type="ECO:0000259" key="8">
    <source>
        <dbReference type="Pfam" id="PF00884"/>
    </source>
</evidence>
<dbReference type="InterPro" id="IPR012251">
    <property type="entry name" value="GlcNAc_6-SO4ase"/>
</dbReference>
<keyword evidence="5" id="KW-0325">Glycoprotein</keyword>
<name>A0AAE1PWV4_9EUCA</name>
<dbReference type="SUPFAM" id="SSF53649">
    <property type="entry name" value="Alkaline phosphatase-like"/>
    <property type="match status" value="1"/>
</dbReference>
<evidence type="ECO:0000256" key="2">
    <source>
        <dbReference type="ARBA" id="ARBA00008779"/>
    </source>
</evidence>
<evidence type="ECO:0000313" key="10">
    <source>
        <dbReference type="Proteomes" id="UP001292094"/>
    </source>
</evidence>
<evidence type="ECO:0000256" key="7">
    <source>
        <dbReference type="SAM" id="MobiDB-lite"/>
    </source>
</evidence>
<dbReference type="PANTHER" id="PTHR43108">
    <property type="entry name" value="N-ACETYLGLUCOSAMINE-6-SULFATASE FAMILY MEMBER"/>
    <property type="match status" value="1"/>
</dbReference>
<dbReference type="Gene3D" id="3.40.720.10">
    <property type="entry name" value="Alkaline Phosphatase, subunit A"/>
    <property type="match status" value="1"/>
</dbReference>
<dbReference type="GO" id="GO:0030203">
    <property type="term" value="P:glycosaminoglycan metabolic process"/>
    <property type="evidence" value="ECO:0007669"/>
    <property type="project" value="InterPro"/>
</dbReference>
<comment type="cofactor">
    <cofactor evidence="1">
        <name>Ca(2+)</name>
        <dbReference type="ChEBI" id="CHEBI:29108"/>
    </cofactor>
</comment>
<keyword evidence="3" id="KW-0732">Signal</keyword>
<sequence>MRNIPCSNSKIGALHFLGKKECRGGRREQDSVQEDVNNGDPTNSNHNDYQEYNNTPPQSPNIVFILTDDQDAVLGGMKPMIHTHQLLAAHGLTLNNAFVASPLCCPSRSSILTGQYVHNHGAINNSLSGQCSSQRWQDGPEKKTFAAHLHGAGYTTFFAGKYLNQYGDKSAGGLSHVPPGWDWWVGLKGNSRYYNYTLSINGTRETHKDDPSEDYLTDVIRRRALEFLEKRPQTKPFFMMLSTPACHAPFTPAPKYAHNFSSDAAPRTENFNVVAGPRKHWLLRQGVQPLPTDVLNKVDKVYRNRLRTLLSVDQLVYEVVKSLEVQNLLDNTYIVFTSDNGYHLGQFSQPLDKREPYETDVRVPFLVRGPGVPKGKTIAYPTTNIDLAPTFLEVAGIPVPKYMDGMSLKHIIMDDEEKRENQIRNMVSGHQQVRRTMLVEHSGEGRDTNPGCPSVPSPGMSGCNPAFACKCEDSSNNTYACLRQLGSGENRLYCQWLDSENFEELYDLAVDPWELNNTVSTLGSNAHKKLRHLLKNLQRCRGSRCRTLAGFVL</sequence>